<evidence type="ECO:0000256" key="3">
    <source>
        <dbReference type="ARBA" id="ARBA00022777"/>
    </source>
</evidence>
<dbReference type="GO" id="GO:0004674">
    <property type="term" value="F:protein serine/threonine kinase activity"/>
    <property type="evidence" value="ECO:0007669"/>
    <property type="project" value="UniProtKB-KW"/>
</dbReference>
<evidence type="ECO:0000256" key="2">
    <source>
        <dbReference type="ARBA" id="ARBA00022741"/>
    </source>
</evidence>
<keyword evidence="2" id="KW-0547">Nucleotide-binding</keyword>
<organism evidence="7 8">
    <name type="scientific">Nonlabens ulvanivorans</name>
    <name type="common">Persicivirga ulvanivorans</name>
    <dbReference type="NCBI Taxonomy" id="906888"/>
    <lineage>
        <taxon>Bacteria</taxon>
        <taxon>Pseudomonadati</taxon>
        <taxon>Bacteroidota</taxon>
        <taxon>Flavobacteriia</taxon>
        <taxon>Flavobacteriales</taxon>
        <taxon>Flavobacteriaceae</taxon>
        <taxon>Nonlabens</taxon>
    </lineage>
</organism>
<evidence type="ECO:0000256" key="1">
    <source>
        <dbReference type="ARBA" id="ARBA00022679"/>
    </source>
</evidence>
<dbReference type="PANTHER" id="PTHR11042">
    <property type="entry name" value="EUKARYOTIC TRANSLATION INITIATION FACTOR 2-ALPHA KINASE EIF2-ALPHA KINASE -RELATED"/>
    <property type="match status" value="1"/>
</dbReference>
<keyword evidence="7" id="KW-0723">Serine/threonine-protein kinase</keyword>
<accession>A0A090QFX8</accession>
<dbReference type="GO" id="GO:0005524">
    <property type="term" value="F:ATP binding"/>
    <property type="evidence" value="ECO:0007669"/>
    <property type="project" value="UniProtKB-KW"/>
</dbReference>
<comment type="caution">
    <text evidence="7">The sequence shown here is derived from an EMBL/GenBank/DDBJ whole genome shotgun (WGS) entry which is preliminary data.</text>
</comment>
<dbReference type="Pfam" id="PF00069">
    <property type="entry name" value="Pkinase"/>
    <property type="match status" value="1"/>
</dbReference>
<dbReference type="EMBL" id="BBMM01000009">
    <property type="protein sequence ID" value="GAL01158.1"/>
    <property type="molecule type" value="Genomic_DNA"/>
</dbReference>
<comment type="similarity">
    <text evidence="5">Belongs to the protein kinase superfamily. Ser/Thr protein kinase family. GCN2 subfamily.</text>
</comment>
<dbReference type="InterPro" id="IPR050339">
    <property type="entry name" value="CC_SR_Kinase"/>
</dbReference>
<dbReference type="PROSITE" id="PS00108">
    <property type="entry name" value="PROTEIN_KINASE_ST"/>
    <property type="match status" value="1"/>
</dbReference>
<keyword evidence="4" id="KW-0067">ATP-binding</keyword>
<evidence type="ECO:0000313" key="8">
    <source>
        <dbReference type="Proteomes" id="UP000029226"/>
    </source>
</evidence>
<dbReference type="SMART" id="SM00220">
    <property type="entry name" value="S_TKc"/>
    <property type="match status" value="1"/>
</dbReference>
<name>A0A090QFX8_NONUL</name>
<dbReference type="Gene3D" id="1.10.510.10">
    <property type="entry name" value="Transferase(Phosphotransferase) domain 1"/>
    <property type="match status" value="1"/>
</dbReference>
<dbReference type="InterPro" id="IPR008271">
    <property type="entry name" value="Ser/Thr_kinase_AS"/>
</dbReference>
<keyword evidence="1" id="KW-0808">Transferase</keyword>
<gene>
    <name evidence="7" type="ORF">JCM19314_602</name>
</gene>
<evidence type="ECO:0000313" key="7">
    <source>
        <dbReference type="EMBL" id="GAL01158.1"/>
    </source>
</evidence>
<feature type="domain" description="Protein kinase" evidence="6">
    <location>
        <begin position="1"/>
        <end position="179"/>
    </location>
</feature>
<dbReference type="SUPFAM" id="SSF56112">
    <property type="entry name" value="Protein kinase-like (PK-like)"/>
    <property type="match status" value="1"/>
</dbReference>
<proteinExistence type="inferred from homology"/>
<sequence length="179" mass="20554">MPVADNIFSTEIVTCKSENRNPNGLADILNALEHLHKLGYVHRDLKPANILFHDDRWKLADLGLITPKEDLTSTITNTGDWAGTAHYCAPEQLKDFKNVTHHADIYSFGAILHDIFNGSGRIPYQKHTATGRIGFIIEKCTEPFVHKRFKDVKSLRSLYFRFFQKKLFKSQFPRLLRNG</sequence>
<reference evidence="7 8" key="1">
    <citation type="journal article" date="2014" name="Genome Announc.">
        <title>Draft Genome Sequences of Marine Flavobacterium Nonlabens Strains NR17, NR24, NR27, NR32, NR33, and Ara13.</title>
        <authorList>
            <person name="Nakanishi M."/>
            <person name="Meirelles P."/>
            <person name="Suzuki R."/>
            <person name="Takatani N."/>
            <person name="Mino S."/>
            <person name="Suda W."/>
            <person name="Oshima K."/>
            <person name="Hattori M."/>
            <person name="Ohkuma M."/>
            <person name="Hosokawa M."/>
            <person name="Miyashita K."/>
            <person name="Thompson F.L."/>
            <person name="Niwa A."/>
            <person name="Sawabe T."/>
            <person name="Sawabe T."/>
        </authorList>
    </citation>
    <scope>NUCLEOTIDE SEQUENCE [LARGE SCALE GENOMIC DNA]</scope>
    <source>
        <strain evidence="8">JCM19314</strain>
    </source>
</reference>
<dbReference type="Proteomes" id="UP000029226">
    <property type="component" value="Unassembled WGS sequence"/>
</dbReference>
<dbReference type="AlphaFoldDB" id="A0A090QFX8"/>
<evidence type="ECO:0000259" key="6">
    <source>
        <dbReference type="PROSITE" id="PS50011"/>
    </source>
</evidence>
<keyword evidence="3 7" id="KW-0418">Kinase</keyword>
<evidence type="ECO:0000256" key="5">
    <source>
        <dbReference type="ARBA" id="ARBA00037982"/>
    </source>
</evidence>
<protein>
    <submittedName>
        <fullName evidence="7">Serine/threonine protein kinase</fullName>
    </submittedName>
</protein>
<dbReference type="InterPro" id="IPR011009">
    <property type="entry name" value="Kinase-like_dom_sf"/>
</dbReference>
<dbReference type="PROSITE" id="PS50011">
    <property type="entry name" value="PROTEIN_KINASE_DOM"/>
    <property type="match status" value="1"/>
</dbReference>
<evidence type="ECO:0000256" key="4">
    <source>
        <dbReference type="ARBA" id="ARBA00022840"/>
    </source>
</evidence>
<dbReference type="InterPro" id="IPR000719">
    <property type="entry name" value="Prot_kinase_dom"/>
</dbReference>
<dbReference type="GO" id="GO:0005737">
    <property type="term" value="C:cytoplasm"/>
    <property type="evidence" value="ECO:0007669"/>
    <property type="project" value="TreeGrafter"/>
</dbReference>